<dbReference type="Proteomes" id="UP001054837">
    <property type="component" value="Unassembled WGS sequence"/>
</dbReference>
<accession>A0AAV4WF68</accession>
<organism evidence="2 3">
    <name type="scientific">Caerostris darwini</name>
    <dbReference type="NCBI Taxonomy" id="1538125"/>
    <lineage>
        <taxon>Eukaryota</taxon>
        <taxon>Metazoa</taxon>
        <taxon>Ecdysozoa</taxon>
        <taxon>Arthropoda</taxon>
        <taxon>Chelicerata</taxon>
        <taxon>Arachnida</taxon>
        <taxon>Araneae</taxon>
        <taxon>Araneomorphae</taxon>
        <taxon>Entelegynae</taxon>
        <taxon>Araneoidea</taxon>
        <taxon>Araneidae</taxon>
        <taxon>Caerostris</taxon>
    </lineage>
</organism>
<keyword evidence="1" id="KW-0812">Transmembrane</keyword>
<feature type="transmembrane region" description="Helical" evidence="1">
    <location>
        <begin position="61"/>
        <end position="81"/>
    </location>
</feature>
<dbReference type="EMBL" id="BPLQ01014490">
    <property type="protein sequence ID" value="GIY80253.1"/>
    <property type="molecule type" value="Genomic_DNA"/>
</dbReference>
<evidence type="ECO:0000313" key="3">
    <source>
        <dbReference type="Proteomes" id="UP001054837"/>
    </source>
</evidence>
<comment type="caution">
    <text evidence="2">The sequence shown here is derived from an EMBL/GenBank/DDBJ whole genome shotgun (WGS) entry which is preliminary data.</text>
</comment>
<evidence type="ECO:0000256" key="1">
    <source>
        <dbReference type="SAM" id="Phobius"/>
    </source>
</evidence>
<reference evidence="2 3" key="1">
    <citation type="submission" date="2021-06" db="EMBL/GenBank/DDBJ databases">
        <title>Caerostris darwini draft genome.</title>
        <authorList>
            <person name="Kono N."/>
            <person name="Arakawa K."/>
        </authorList>
    </citation>
    <scope>NUCLEOTIDE SEQUENCE [LARGE SCALE GENOMIC DNA]</scope>
</reference>
<feature type="transmembrane region" description="Helical" evidence="1">
    <location>
        <begin position="27"/>
        <end position="46"/>
    </location>
</feature>
<keyword evidence="1" id="KW-0472">Membrane</keyword>
<keyword evidence="3" id="KW-1185">Reference proteome</keyword>
<sequence length="114" mass="13794">MDNMNRPEEPLNQQQPRNWMHCSNKEMLVHVCLAGAFSLYTILAFHDEIRPKKNEEKAREVHFLMIFPVLWIYTAFSFYLFHRIPHITERIRQLAKRRRNIAVAYLRADERVII</sequence>
<protein>
    <submittedName>
        <fullName evidence="2">Uncharacterized protein</fullName>
    </submittedName>
</protein>
<keyword evidence="1" id="KW-1133">Transmembrane helix</keyword>
<dbReference type="AlphaFoldDB" id="A0AAV4WF68"/>
<evidence type="ECO:0000313" key="2">
    <source>
        <dbReference type="EMBL" id="GIY80253.1"/>
    </source>
</evidence>
<name>A0AAV4WF68_9ARAC</name>
<gene>
    <name evidence="2" type="ORF">CDAR_19231</name>
</gene>
<proteinExistence type="predicted"/>